<name>A0A926D3D3_9FIRM</name>
<protein>
    <submittedName>
        <fullName evidence="3">GerMN domain-containing protein</fullName>
    </submittedName>
</protein>
<dbReference type="PROSITE" id="PS51257">
    <property type="entry name" value="PROKAR_LIPOPROTEIN"/>
    <property type="match status" value="1"/>
</dbReference>
<dbReference type="SMART" id="SM00909">
    <property type="entry name" value="Germane"/>
    <property type="match status" value="3"/>
</dbReference>
<feature type="domain" description="GerMN" evidence="2">
    <location>
        <begin position="262"/>
        <end position="357"/>
    </location>
</feature>
<gene>
    <name evidence="3" type="ORF">H8696_04010</name>
</gene>
<dbReference type="InterPro" id="IPR019606">
    <property type="entry name" value="GerMN"/>
</dbReference>
<dbReference type="Pfam" id="PF10646">
    <property type="entry name" value="Germane"/>
    <property type="match status" value="3"/>
</dbReference>
<evidence type="ECO:0000259" key="2">
    <source>
        <dbReference type="SMART" id="SM00909"/>
    </source>
</evidence>
<organism evidence="3 4">
    <name type="scientific">Gehongia tenuis</name>
    <dbReference type="NCBI Taxonomy" id="2763655"/>
    <lineage>
        <taxon>Bacteria</taxon>
        <taxon>Bacillati</taxon>
        <taxon>Bacillota</taxon>
        <taxon>Clostridia</taxon>
        <taxon>Christensenellales</taxon>
        <taxon>Christensenellaceae</taxon>
        <taxon>Gehongia</taxon>
    </lineage>
</organism>
<sequence length="521" mass="57235">MRRMIAGALGVLMLALALAGCADSRENIDQTGNVPAPSAQAHVFGSSENWLSRSVSLYFYNQDRTNLVSVVREVQYSESKSLAEAAVEWLLGGPEYQPEIQPSPSATAAADQGVVDSGFLAVVPEDVKLLGIEQSENVVLVNLNSAFKNLSPKEQFAARLAITNTLTVSSEEIQWVGIFVEGVLYEGDAVEPMGLMSKTNRTLEEAWREHSMEVEEQQEMLSTERTYTRQVTLPLFFKDINGAYLLIEPRSVQLTNNRVENVKIVISELRKGPIDPTRMTSVLPSQLTLLGAPTFGEGENVTQVTLNFSSHFNTVVQGTSSSDALVLGSVVESLCACFPDLNAIAIQVEGKPIASIPEKNFTEGLMEKTDFSGLVGDTVLLYFAHPSMNSLVPVTRAMSQTGMRYMIQRLEQIMLGPLQGESAEATPIFQEGETEAIFESVTVEGDLALVNLSDSFYEECQSLSEVQERMLVYSIVNTLTEMPTIRRVQFFRAGQSIDKLSGYLYMTTPFMRNPGIIKEGS</sequence>
<feature type="signal peptide" evidence="1">
    <location>
        <begin position="1"/>
        <end position="19"/>
    </location>
</feature>
<evidence type="ECO:0000313" key="3">
    <source>
        <dbReference type="EMBL" id="MBC8531008.1"/>
    </source>
</evidence>
<evidence type="ECO:0000313" key="4">
    <source>
        <dbReference type="Proteomes" id="UP000623172"/>
    </source>
</evidence>
<dbReference type="RefSeq" id="WP_249315073.1">
    <property type="nucleotide sequence ID" value="NZ_JACRSR010000001.1"/>
</dbReference>
<feature type="chain" id="PRO_5038711753" evidence="1">
    <location>
        <begin position="20"/>
        <end position="521"/>
    </location>
</feature>
<dbReference type="AlphaFoldDB" id="A0A926D3D3"/>
<accession>A0A926D3D3</accession>
<dbReference type="EMBL" id="JACRSR010000001">
    <property type="protein sequence ID" value="MBC8531008.1"/>
    <property type="molecule type" value="Genomic_DNA"/>
</dbReference>
<dbReference type="Proteomes" id="UP000623172">
    <property type="component" value="Unassembled WGS sequence"/>
</dbReference>
<evidence type="ECO:0000256" key="1">
    <source>
        <dbReference type="SAM" id="SignalP"/>
    </source>
</evidence>
<keyword evidence="1" id="KW-0732">Signal</keyword>
<keyword evidence="4" id="KW-1185">Reference proteome</keyword>
<feature type="domain" description="GerMN" evidence="2">
    <location>
        <begin position="83"/>
        <end position="189"/>
    </location>
</feature>
<comment type="caution">
    <text evidence="3">The sequence shown here is derived from an EMBL/GenBank/DDBJ whole genome shotgun (WGS) entry which is preliminary data.</text>
</comment>
<proteinExistence type="predicted"/>
<feature type="domain" description="GerMN" evidence="2">
    <location>
        <begin position="410"/>
        <end position="501"/>
    </location>
</feature>
<reference evidence="3" key="1">
    <citation type="submission" date="2020-08" db="EMBL/GenBank/DDBJ databases">
        <title>Genome public.</title>
        <authorList>
            <person name="Liu C."/>
            <person name="Sun Q."/>
        </authorList>
    </citation>
    <scope>NUCLEOTIDE SEQUENCE</scope>
    <source>
        <strain evidence="3">NSJ-53</strain>
    </source>
</reference>